<dbReference type="AlphaFoldDB" id="A0A915D2W1"/>
<reference evidence="5" key="1">
    <citation type="submission" date="2022-11" db="UniProtKB">
        <authorList>
            <consortium name="WormBaseParasite"/>
        </authorList>
    </citation>
    <scope>IDENTIFICATION</scope>
</reference>
<evidence type="ECO:0000256" key="1">
    <source>
        <dbReference type="ARBA" id="ARBA00005771"/>
    </source>
</evidence>
<dbReference type="WBParaSite" id="jg14809.1">
    <property type="protein sequence ID" value="jg14809.1"/>
    <property type="gene ID" value="jg14809"/>
</dbReference>
<feature type="domain" description="Sulfotransferase" evidence="3">
    <location>
        <begin position="147"/>
        <end position="230"/>
    </location>
</feature>
<evidence type="ECO:0000313" key="5">
    <source>
        <dbReference type="WBParaSite" id="jg14809.1"/>
    </source>
</evidence>
<organism evidence="4 5">
    <name type="scientific">Ditylenchus dipsaci</name>
    <dbReference type="NCBI Taxonomy" id="166011"/>
    <lineage>
        <taxon>Eukaryota</taxon>
        <taxon>Metazoa</taxon>
        <taxon>Ecdysozoa</taxon>
        <taxon>Nematoda</taxon>
        <taxon>Chromadorea</taxon>
        <taxon>Rhabditida</taxon>
        <taxon>Tylenchina</taxon>
        <taxon>Tylenchomorpha</taxon>
        <taxon>Sphaerularioidea</taxon>
        <taxon>Anguinidae</taxon>
        <taxon>Anguininae</taxon>
        <taxon>Ditylenchus</taxon>
    </lineage>
</organism>
<keyword evidence="2" id="KW-0808">Transferase</keyword>
<comment type="similarity">
    <text evidence="1">Belongs to the sulfotransferase 1 family.</text>
</comment>
<dbReference type="InterPro" id="IPR000863">
    <property type="entry name" value="Sulfotransferase_dom"/>
</dbReference>
<dbReference type="Pfam" id="PF00685">
    <property type="entry name" value="Sulfotransfer_1"/>
    <property type="match status" value="3"/>
</dbReference>
<evidence type="ECO:0000256" key="2">
    <source>
        <dbReference type="ARBA" id="ARBA00022679"/>
    </source>
</evidence>
<dbReference type="SUPFAM" id="SSF52540">
    <property type="entry name" value="P-loop containing nucleoside triphosphate hydrolases"/>
    <property type="match status" value="1"/>
</dbReference>
<evidence type="ECO:0000313" key="4">
    <source>
        <dbReference type="Proteomes" id="UP000887574"/>
    </source>
</evidence>
<dbReference type="Proteomes" id="UP000887574">
    <property type="component" value="Unplaced"/>
</dbReference>
<dbReference type="InterPro" id="IPR027417">
    <property type="entry name" value="P-loop_NTPase"/>
</dbReference>
<evidence type="ECO:0000259" key="3">
    <source>
        <dbReference type="Pfam" id="PF00685"/>
    </source>
</evidence>
<accession>A0A915D2W1</accession>
<sequence length="362" mass="40972">MPVTVRGKLLTTQSTLLSTLSIDDGELPSLSPPCTPCSPNVSGPVYPQTPCTPCSPIFKDAFVFQPVGHPKQVMIDNEVWPPIFKAEFVRSAKKMVPLSSDVFVCTYPKCGTTWIQHICSQLLQEEYEPEQGKVSELPSTYLLCATQNCLTSYYFHNKNFKIYEWSDGDFNVFFDLFMRGELGFGDYFKHLKSWLPHLNDSNVLFLKYEEMFADLESTVLKIGNFLGAESDQMVPGSVLHKPTFIRKGGSRDWKNYMTKDQSDALDNLYKRKMAGTVAANWWQAEMSWEEMPETPSPVAQTAFNFDLTPPEAEPEEEQPFRRTAFSFSHLNSLMLEECRETEGSVTSSGYNSMYSSNASLAN</sequence>
<dbReference type="GO" id="GO:0008146">
    <property type="term" value="F:sulfotransferase activity"/>
    <property type="evidence" value="ECO:0007669"/>
    <property type="project" value="InterPro"/>
</dbReference>
<keyword evidence="4" id="KW-1185">Reference proteome</keyword>
<name>A0A915D2W1_9BILA</name>
<protein>
    <submittedName>
        <fullName evidence="5">Sulfotransferase domain-containing protein</fullName>
    </submittedName>
</protein>
<feature type="domain" description="Sulfotransferase" evidence="3">
    <location>
        <begin position="100"/>
        <end position="127"/>
    </location>
</feature>
<dbReference type="PANTHER" id="PTHR11783">
    <property type="entry name" value="SULFOTRANSFERASE SULT"/>
    <property type="match status" value="1"/>
</dbReference>
<dbReference type="Gene3D" id="3.40.50.300">
    <property type="entry name" value="P-loop containing nucleotide triphosphate hydrolases"/>
    <property type="match status" value="2"/>
</dbReference>
<proteinExistence type="inferred from homology"/>
<feature type="domain" description="Sulfotransferase" evidence="3">
    <location>
        <begin position="241"/>
        <end position="276"/>
    </location>
</feature>